<gene>
    <name evidence="2" type="ORF">U732_2469</name>
</gene>
<name>A0A0C1TY72_9CLOT</name>
<organism evidence="2 3">
    <name type="scientific">Clostridium argentinense CDC 2741</name>
    <dbReference type="NCBI Taxonomy" id="1418104"/>
    <lineage>
        <taxon>Bacteria</taxon>
        <taxon>Bacillati</taxon>
        <taxon>Bacillota</taxon>
        <taxon>Clostridia</taxon>
        <taxon>Eubacteriales</taxon>
        <taxon>Clostridiaceae</taxon>
        <taxon>Clostridium</taxon>
    </lineage>
</organism>
<reference evidence="2 3" key="1">
    <citation type="journal article" date="2015" name="Infect. Genet. Evol.">
        <title>Genomic sequences of six botulinum neurotoxin-producing strains representing three clostridial species illustrate the mobility and diversity of botulinum neurotoxin genes.</title>
        <authorList>
            <person name="Smith T.J."/>
            <person name="Hill K.K."/>
            <person name="Xie G."/>
            <person name="Foley B.T."/>
            <person name="Williamson C.H."/>
            <person name="Foster J.T."/>
            <person name="Johnson S.L."/>
            <person name="Chertkov O."/>
            <person name="Teshima H."/>
            <person name="Gibbons H.S."/>
            <person name="Johnsky L.A."/>
            <person name="Karavis M.A."/>
            <person name="Smith L.A."/>
        </authorList>
    </citation>
    <scope>NUCLEOTIDE SEQUENCE [LARGE SCALE GENOMIC DNA]</scope>
    <source>
        <strain evidence="2 3">CDC 2741</strain>
    </source>
</reference>
<feature type="transmembrane region" description="Helical" evidence="1">
    <location>
        <begin position="32"/>
        <end position="49"/>
    </location>
</feature>
<protein>
    <submittedName>
        <fullName evidence="2">Uncharacterized protein</fullName>
    </submittedName>
</protein>
<keyword evidence="1" id="KW-0472">Membrane</keyword>
<comment type="caution">
    <text evidence="2">The sequence shown here is derived from an EMBL/GenBank/DDBJ whole genome shotgun (WGS) entry which is preliminary data.</text>
</comment>
<evidence type="ECO:0000313" key="2">
    <source>
        <dbReference type="EMBL" id="KIE45654.1"/>
    </source>
</evidence>
<evidence type="ECO:0000256" key="1">
    <source>
        <dbReference type="SAM" id="Phobius"/>
    </source>
</evidence>
<keyword evidence="1" id="KW-0812">Transmembrane</keyword>
<dbReference type="Proteomes" id="UP000031366">
    <property type="component" value="Unassembled WGS sequence"/>
</dbReference>
<proteinExistence type="predicted"/>
<keyword evidence="1" id="KW-1133">Transmembrane helix</keyword>
<accession>A0A0C1TY72</accession>
<sequence>MQFIIYSIKCAWYHEDVHSISYNTIYMAKKNFVGHKLLCFLIIVMKLLMSTL</sequence>
<keyword evidence="3" id="KW-1185">Reference proteome</keyword>
<dbReference type="AlphaFoldDB" id="A0A0C1TY72"/>
<evidence type="ECO:0000313" key="3">
    <source>
        <dbReference type="Proteomes" id="UP000031366"/>
    </source>
</evidence>
<dbReference type="EMBL" id="AYSO01000019">
    <property type="protein sequence ID" value="KIE45654.1"/>
    <property type="molecule type" value="Genomic_DNA"/>
</dbReference>